<proteinExistence type="predicted"/>
<dbReference type="SUPFAM" id="SSF75011">
    <property type="entry name" value="3-carboxy-cis,cis-mucoante lactonizing enzyme"/>
    <property type="match status" value="1"/>
</dbReference>
<protein>
    <submittedName>
        <fullName evidence="1">Uncharacterized protein</fullName>
    </submittedName>
</protein>
<dbReference type="AlphaFoldDB" id="A0A391NMF8"/>
<comment type="caution">
    <text evidence="1">The sequence shown here is derived from an EMBL/GenBank/DDBJ whole genome shotgun (WGS) entry which is preliminary data.</text>
</comment>
<evidence type="ECO:0000313" key="2">
    <source>
        <dbReference type="Proteomes" id="UP000265618"/>
    </source>
</evidence>
<accession>A0A391NMF8</accession>
<name>A0A391NMF8_9EUKA</name>
<gene>
    <name evidence="1" type="ORF">KIPB_006539</name>
</gene>
<keyword evidence="2" id="KW-1185">Reference proteome</keyword>
<organism evidence="1 2">
    <name type="scientific">Kipferlia bialata</name>
    <dbReference type="NCBI Taxonomy" id="797122"/>
    <lineage>
        <taxon>Eukaryota</taxon>
        <taxon>Metamonada</taxon>
        <taxon>Carpediemonas-like organisms</taxon>
        <taxon>Kipferlia</taxon>
    </lineage>
</organism>
<reference evidence="1 2" key="1">
    <citation type="journal article" date="2018" name="PLoS ONE">
        <title>The draft genome of Kipferlia bialata reveals reductive genome evolution in fornicate parasites.</title>
        <authorList>
            <person name="Tanifuji G."/>
            <person name="Takabayashi S."/>
            <person name="Kume K."/>
            <person name="Takagi M."/>
            <person name="Nakayama T."/>
            <person name="Kamikawa R."/>
            <person name="Inagaki Y."/>
            <person name="Hashimoto T."/>
        </authorList>
    </citation>
    <scope>NUCLEOTIDE SEQUENCE [LARGE SCALE GENOMIC DNA]</scope>
    <source>
        <strain evidence="1">NY0173</strain>
    </source>
</reference>
<sequence length="222" mass="24036">MSDQAELVEVQEHRPDASLVWMSGPLGGDNLCVPLPCRGVFVWAGFSRGPASIVTPLPGGGISVEEVGLPPITPRMNTACVCGPVRGAVYVCGTHVVSAYALDTGEWHTVWDSGSREDSTLECVCVLDGVLYAVDRVGERESVLIAFDLETPQDGWAVVSPLPDTTFAGYPMFMCVTGYTAYLFYTGARYKHCVMSYTVRGGWGYHWYYQRGSAHHTAPTGS</sequence>
<evidence type="ECO:0000313" key="1">
    <source>
        <dbReference type="EMBL" id="GCA62905.1"/>
    </source>
</evidence>
<dbReference type="Proteomes" id="UP000265618">
    <property type="component" value="Unassembled WGS sequence"/>
</dbReference>
<dbReference type="EMBL" id="BDIP01001694">
    <property type="protein sequence ID" value="GCA62905.1"/>
    <property type="molecule type" value="Genomic_DNA"/>
</dbReference>